<dbReference type="AlphaFoldDB" id="A0A0D7BI45"/>
<dbReference type="PROSITE" id="PS00463">
    <property type="entry name" value="ZN2_CY6_FUNGAL_1"/>
    <property type="match status" value="1"/>
</dbReference>
<organism evidence="8 9">
    <name type="scientific">Cylindrobasidium torrendii FP15055 ss-10</name>
    <dbReference type="NCBI Taxonomy" id="1314674"/>
    <lineage>
        <taxon>Eukaryota</taxon>
        <taxon>Fungi</taxon>
        <taxon>Dikarya</taxon>
        <taxon>Basidiomycota</taxon>
        <taxon>Agaricomycotina</taxon>
        <taxon>Agaricomycetes</taxon>
        <taxon>Agaricomycetidae</taxon>
        <taxon>Agaricales</taxon>
        <taxon>Marasmiineae</taxon>
        <taxon>Physalacriaceae</taxon>
        <taxon>Cylindrobasidium</taxon>
    </lineage>
</organism>
<dbReference type="GO" id="GO:0005634">
    <property type="term" value="C:nucleus"/>
    <property type="evidence" value="ECO:0007669"/>
    <property type="project" value="UniProtKB-SubCell"/>
</dbReference>
<dbReference type="GO" id="GO:0008270">
    <property type="term" value="F:zinc ion binding"/>
    <property type="evidence" value="ECO:0007669"/>
    <property type="project" value="InterPro"/>
</dbReference>
<protein>
    <recommendedName>
        <fullName evidence="7">Zn(2)-C6 fungal-type domain-containing protein</fullName>
    </recommendedName>
</protein>
<evidence type="ECO:0000256" key="2">
    <source>
        <dbReference type="ARBA" id="ARBA00022723"/>
    </source>
</evidence>
<dbReference type="SMART" id="SM00066">
    <property type="entry name" value="GAL4"/>
    <property type="match status" value="1"/>
</dbReference>
<dbReference type="EMBL" id="KN880476">
    <property type="protein sequence ID" value="KIY69900.1"/>
    <property type="molecule type" value="Genomic_DNA"/>
</dbReference>
<keyword evidence="9" id="KW-1185">Reference proteome</keyword>
<gene>
    <name evidence="8" type="ORF">CYLTODRAFT_488502</name>
</gene>
<dbReference type="PROSITE" id="PS50048">
    <property type="entry name" value="ZN2_CY6_FUNGAL_2"/>
    <property type="match status" value="1"/>
</dbReference>
<evidence type="ECO:0000256" key="1">
    <source>
        <dbReference type="ARBA" id="ARBA00004123"/>
    </source>
</evidence>
<dbReference type="OrthoDB" id="2309723at2759"/>
<dbReference type="InterPro" id="IPR001138">
    <property type="entry name" value="Zn2Cys6_DnaBD"/>
</dbReference>
<proteinExistence type="predicted"/>
<evidence type="ECO:0000313" key="9">
    <source>
        <dbReference type="Proteomes" id="UP000054007"/>
    </source>
</evidence>
<dbReference type="PANTHER" id="PTHR47338:SF29">
    <property type="entry name" value="ZN(2)-C6 FUNGAL-TYPE DOMAIN-CONTAINING PROTEIN"/>
    <property type="match status" value="1"/>
</dbReference>
<evidence type="ECO:0000256" key="5">
    <source>
        <dbReference type="ARBA" id="ARBA00023242"/>
    </source>
</evidence>
<dbReference type="CDD" id="cd00067">
    <property type="entry name" value="GAL4"/>
    <property type="match status" value="1"/>
</dbReference>
<feature type="compositionally biased region" description="Basic and acidic residues" evidence="6">
    <location>
        <begin position="93"/>
        <end position="102"/>
    </location>
</feature>
<sequence length="523" mass="57055">MASSTSSSRIPPTLKKGTACLNCRQRKIKCDGARPICRPCAQSDAFQDCEYADSGTGTTQSQVLEAQVNALQQRINQLELSKTPARGQHTSHRSSEVQRQELMPRHPQFPSEFFESAVHKFLAHCIDVGFFLNITRFRDSIFTKSPVAGTPIPALLAAVHLWGIHLGFTGSTQANEQYFLERAVHLAASGLAGAARDILHCIQTEVLLANYFYRNARVVEGKYHADTALSLALGSGLHHTRSASRPSATSMQLPPPLDATDEGERINGFWTVIALNGCWYATECGASVQNGLDGVQSVDTPWPLDMYQYIDAPYQPHYKSSGTIQALLDGKPQGRLPSNVALYIQACVLLENAARIGFKFNPAPPNQSAAARFYASFDAIERSIDNFIQGLAPIEGIASRTSASWALSVHTIAHAAMIRLHAPFTARNPNSRARIIPSVRAIVRLIQGSDLVSMGAVDAKLTMVWTMICKVLITEAGGQQEPAQLLKFLMSSMTKLRTPLSDLKLEDLKRRCAAHSLSAVSTS</sequence>
<reference evidence="8 9" key="1">
    <citation type="journal article" date="2015" name="Fungal Genet. Biol.">
        <title>Evolution of novel wood decay mechanisms in Agaricales revealed by the genome sequences of Fistulina hepatica and Cylindrobasidium torrendii.</title>
        <authorList>
            <person name="Floudas D."/>
            <person name="Held B.W."/>
            <person name="Riley R."/>
            <person name="Nagy L.G."/>
            <person name="Koehler G."/>
            <person name="Ransdell A.S."/>
            <person name="Younus H."/>
            <person name="Chow J."/>
            <person name="Chiniquy J."/>
            <person name="Lipzen A."/>
            <person name="Tritt A."/>
            <person name="Sun H."/>
            <person name="Haridas S."/>
            <person name="LaButti K."/>
            <person name="Ohm R.A."/>
            <person name="Kues U."/>
            <person name="Blanchette R.A."/>
            <person name="Grigoriev I.V."/>
            <person name="Minto R.E."/>
            <person name="Hibbett D.S."/>
        </authorList>
    </citation>
    <scope>NUCLEOTIDE SEQUENCE [LARGE SCALE GENOMIC DNA]</scope>
    <source>
        <strain evidence="8 9">FP15055 ss-10</strain>
    </source>
</reference>
<dbReference type="Gene3D" id="4.10.240.10">
    <property type="entry name" value="Zn(2)-C6 fungal-type DNA-binding domain"/>
    <property type="match status" value="1"/>
</dbReference>
<comment type="subcellular location">
    <subcellularLocation>
        <location evidence="1">Nucleus</location>
    </subcellularLocation>
</comment>
<dbReference type="Proteomes" id="UP000054007">
    <property type="component" value="Unassembled WGS sequence"/>
</dbReference>
<feature type="domain" description="Zn(2)-C6 fungal-type" evidence="7">
    <location>
        <begin position="19"/>
        <end position="51"/>
    </location>
</feature>
<keyword evidence="3" id="KW-0805">Transcription regulation</keyword>
<dbReference type="Pfam" id="PF00172">
    <property type="entry name" value="Zn_clus"/>
    <property type="match status" value="1"/>
</dbReference>
<evidence type="ECO:0000256" key="3">
    <source>
        <dbReference type="ARBA" id="ARBA00023015"/>
    </source>
</evidence>
<dbReference type="PANTHER" id="PTHR47338">
    <property type="entry name" value="ZN(II)2CYS6 TRANSCRIPTION FACTOR (EUROFUNG)-RELATED"/>
    <property type="match status" value="1"/>
</dbReference>
<evidence type="ECO:0000256" key="6">
    <source>
        <dbReference type="SAM" id="MobiDB-lite"/>
    </source>
</evidence>
<dbReference type="STRING" id="1314674.A0A0D7BI45"/>
<dbReference type="GO" id="GO:0000981">
    <property type="term" value="F:DNA-binding transcription factor activity, RNA polymerase II-specific"/>
    <property type="evidence" value="ECO:0007669"/>
    <property type="project" value="InterPro"/>
</dbReference>
<dbReference type="InterPro" id="IPR050815">
    <property type="entry name" value="TF_fung"/>
</dbReference>
<evidence type="ECO:0000256" key="4">
    <source>
        <dbReference type="ARBA" id="ARBA00023163"/>
    </source>
</evidence>
<evidence type="ECO:0000259" key="7">
    <source>
        <dbReference type="PROSITE" id="PS50048"/>
    </source>
</evidence>
<keyword evidence="2" id="KW-0479">Metal-binding</keyword>
<accession>A0A0D7BI45</accession>
<dbReference type="SUPFAM" id="SSF57701">
    <property type="entry name" value="Zn2/Cys6 DNA-binding domain"/>
    <property type="match status" value="1"/>
</dbReference>
<feature type="region of interest" description="Disordered" evidence="6">
    <location>
        <begin position="82"/>
        <end position="102"/>
    </location>
</feature>
<dbReference type="InterPro" id="IPR036864">
    <property type="entry name" value="Zn2-C6_fun-type_DNA-bd_sf"/>
</dbReference>
<keyword evidence="5" id="KW-0539">Nucleus</keyword>
<keyword evidence="4" id="KW-0804">Transcription</keyword>
<dbReference type="CDD" id="cd12148">
    <property type="entry name" value="fungal_TF_MHR"/>
    <property type="match status" value="1"/>
</dbReference>
<evidence type="ECO:0000313" key="8">
    <source>
        <dbReference type="EMBL" id="KIY69900.1"/>
    </source>
</evidence>
<name>A0A0D7BI45_9AGAR</name>